<dbReference type="PANTHER" id="PTHR34476">
    <property type="entry name" value="DNA-DIRECTED RNA POLYMERASE SUBUNIT OMEGA"/>
    <property type="match status" value="1"/>
</dbReference>
<comment type="similarity">
    <text evidence="1 11">Belongs to the RNA polymerase subunit omega family.</text>
</comment>
<evidence type="ECO:0000256" key="8">
    <source>
        <dbReference type="ARBA" id="ARBA00029924"/>
    </source>
</evidence>
<proteinExistence type="inferred from homology"/>
<gene>
    <name evidence="11" type="primary">rpoZ</name>
    <name evidence="13" type="ORF">CHT98_10735</name>
</gene>
<comment type="subunit">
    <text evidence="11">The RNAP catalytic core consists of 2 alpha, 1 beta, 1 beta' and 1 omega subunit. When a sigma factor is associated with the core the holoenzyme is formed, which can initiate transcription.</text>
</comment>
<dbReference type="AlphaFoldDB" id="A0A235HFC5"/>
<evidence type="ECO:0000256" key="12">
    <source>
        <dbReference type="SAM" id="MobiDB-lite"/>
    </source>
</evidence>
<keyword evidence="5 11" id="KW-0808">Transferase</keyword>
<dbReference type="InterPro" id="IPR036161">
    <property type="entry name" value="RPB6/omega-like_sf"/>
</dbReference>
<evidence type="ECO:0000256" key="6">
    <source>
        <dbReference type="ARBA" id="ARBA00022695"/>
    </source>
</evidence>
<name>A0A235HFC5_AZOBR</name>
<feature type="compositionally biased region" description="Acidic residues" evidence="12">
    <location>
        <begin position="102"/>
        <end position="121"/>
    </location>
</feature>
<evidence type="ECO:0000256" key="1">
    <source>
        <dbReference type="ARBA" id="ARBA00006711"/>
    </source>
</evidence>
<dbReference type="NCBIfam" id="TIGR00690">
    <property type="entry name" value="rpoZ"/>
    <property type="match status" value="1"/>
</dbReference>
<dbReference type="PANTHER" id="PTHR34476:SF1">
    <property type="entry name" value="DNA-DIRECTED RNA POLYMERASE SUBUNIT OMEGA"/>
    <property type="match status" value="1"/>
</dbReference>
<dbReference type="Pfam" id="PF01192">
    <property type="entry name" value="RNA_pol_Rpb6"/>
    <property type="match status" value="1"/>
</dbReference>
<evidence type="ECO:0000256" key="4">
    <source>
        <dbReference type="ARBA" id="ARBA00022478"/>
    </source>
</evidence>
<evidence type="ECO:0000256" key="2">
    <source>
        <dbReference type="ARBA" id="ARBA00012418"/>
    </source>
</evidence>
<organism evidence="13 14">
    <name type="scientific">Azospirillum brasilense</name>
    <dbReference type="NCBI Taxonomy" id="192"/>
    <lineage>
        <taxon>Bacteria</taxon>
        <taxon>Pseudomonadati</taxon>
        <taxon>Pseudomonadota</taxon>
        <taxon>Alphaproteobacteria</taxon>
        <taxon>Rhodospirillales</taxon>
        <taxon>Azospirillaceae</taxon>
        <taxon>Azospirillum</taxon>
    </lineage>
</organism>
<feature type="region of interest" description="Disordered" evidence="12">
    <location>
        <begin position="91"/>
        <end position="151"/>
    </location>
</feature>
<dbReference type="GO" id="GO:0003899">
    <property type="term" value="F:DNA-directed RNA polymerase activity"/>
    <property type="evidence" value="ECO:0007669"/>
    <property type="project" value="UniProtKB-UniRule"/>
</dbReference>
<dbReference type="GO" id="GO:0006351">
    <property type="term" value="P:DNA-templated transcription"/>
    <property type="evidence" value="ECO:0007669"/>
    <property type="project" value="UniProtKB-UniRule"/>
</dbReference>
<comment type="caution">
    <text evidence="13">The sequence shown here is derived from an EMBL/GenBank/DDBJ whole genome shotgun (WGS) entry which is preliminary data.</text>
</comment>
<feature type="compositionally biased region" description="Acidic residues" evidence="12">
    <location>
        <begin position="136"/>
        <end position="151"/>
    </location>
</feature>
<evidence type="ECO:0000313" key="14">
    <source>
        <dbReference type="Proteomes" id="UP000215367"/>
    </source>
</evidence>
<keyword evidence="6 11" id="KW-0548">Nucleotidyltransferase</keyword>
<dbReference type="GO" id="GO:0003677">
    <property type="term" value="F:DNA binding"/>
    <property type="evidence" value="ECO:0007669"/>
    <property type="project" value="UniProtKB-UniRule"/>
</dbReference>
<protein>
    <recommendedName>
        <fullName evidence="3 11">DNA-directed RNA polymerase subunit omega</fullName>
        <shortName evidence="11">RNAP omega subunit</shortName>
        <ecNumber evidence="2 11">2.7.7.6</ecNumber>
    </recommendedName>
    <alternativeName>
        <fullName evidence="9 11">RNA polymerase omega subunit</fullName>
    </alternativeName>
    <alternativeName>
        <fullName evidence="8 11">Transcriptase subunit omega</fullName>
    </alternativeName>
</protein>
<dbReference type="Gene3D" id="3.90.940.10">
    <property type="match status" value="1"/>
</dbReference>
<evidence type="ECO:0000256" key="10">
    <source>
        <dbReference type="ARBA" id="ARBA00048552"/>
    </source>
</evidence>
<keyword evidence="4 11" id="KW-0240">DNA-directed RNA polymerase</keyword>
<sequence>MARVTVEDCVLNVPNRFDLVMMAANRARQISSGAPLSLDRDNDKNPVVALREIAEQTVSLPDLRDALIKGHQKYVESDEPEEEIADLMAGENDWAGRTDNSFADDEAMGDREEDLTEDDDILSQMERNPEAAFGMVEDDVVGIDADGDVGA</sequence>
<reference evidence="13 14" key="1">
    <citation type="submission" date="2017-07" db="EMBL/GenBank/DDBJ databases">
        <title>Whole genome sequence of Azospirillum brasilense 2A1, a potential biofertilizer strain.</title>
        <authorList>
            <person name="Fontana C.A."/>
            <person name="Toffoli L.M."/>
            <person name="Salazar S.M."/>
            <person name="Puglisi E."/>
            <person name="Pedraza R."/>
            <person name="Bassi D."/>
            <person name="Cocconcelli P.S."/>
        </authorList>
    </citation>
    <scope>NUCLEOTIDE SEQUENCE [LARGE SCALE GENOMIC DNA]</scope>
    <source>
        <strain evidence="13 14">2A1</strain>
    </source>
</reference>
<dbReference type="RefSeq" id="WP_094303199.1">
    <property type="nucleotide sequence ID" value="NZ_NOWT01000007.1"/>
</dbReference>
<dbReference type="EC" id="2.7.7.6" evidence="2 11"/>
<dbReference type="InterPro" id="IPR006110">
    <property type="entry name" value="Pol_omega/Rpo6/RPB6"/>
</dbReference>
<comment type="function">
    <text evidence="11">Promotes RNA polymerase assembly. Latches the N- and C-terminal regions of the beta' subunit thereby facilitating its interaction with the beta and alpha subunits.</text>
</comment>
<dbReference type="GO" id="GO:0000428">
    <property type="term" value="C:DNA-directed RNA polymerase complex"/>
    <property type="evidence" value="ECO:0007669"/>
    <property type="project" value="UniProtKB-KW"/>
</dbReference>
<evidence type="ECO:0000256" key="9">
    <source>
        <dbReference type="ARBA" id="ARBA00030998"/>
    </source>
</evidence>
<accession>A0A235HFC5</accession>
<dbReference type="InterPro" id="IPR003716">
    <property type="entry name" value="DNA-dir_RNA_pol_omega"/>
</dbReference>
<dbReference type="HAMAP" id="MF_00366">
    <property type="entry name" value="RNApol_bact_RpoZ"/>
    <property type="match status" value="1"/>
</dbReference>
<dbReference type="SUPFAM" id="SSF63562">
    <property type="entry name" value="RPB6/omega subunit-like"/>
    <property type="match status" value="1"/>
</dbReference>
<evidence type="ECO:0000313" key="13">
    <source>
        <dbReference type="EMBL" id="OYD84519.1"/>
    </source>
</evidence>
<evidence type="ECO:0000256" key="3">
    <source>
        <dbReference type="ARBA" id="ARBA00013725"/>
    </source>
</evidence>
<dbReference type="Proteomes" id="UP000215367">
    <property type="component" value="Unassembled WGS sequence"/>
</dbReference>
<evidence type="ECO:0000256" key="7">
    <source>
        <dbReference type="ARBA" id="ARBA00023163"/>
    </source>
</evidence>
<comment type="catalytic activity">
    <reaction evidence="10 11">
        <text>RNA(n) + a ribonucleoside 5'-triphosphate = RNA(n+1) + diphosphate</text>
        <dbReference type="Rhea" id="RHEA:21248"/>
        <dbReference type="Rhea" id="RHEA-COMP:14527"/>
        <dbReference type="Rhea" id="RHEA-COMP:17342"/>
        <dbReference type="ChEBI" id="CHEBI:33019"/>
        <dbReference type="ChEBI" id="CHEBI:61557"/>
        <dbReference type="ChEBI" id="CHEBI:140395"/>
        <dbReference type="EC" id="2.7.7.6"/>
    </reaction>
</comment>
<keyword evidence="7 11" id="KW-0804">Transcription</keyword>
<evidence type="ECO:0000256" key="11">
    <source>
        <dbReference type="HAMAP-Rule" id="MF_00366"/>
    </source>
</evidence>
<evidence type="ECO:0000256" key="5">
    <source>
        <dbReference type="ARBA" id="ARBA00022679"/>
    </source>
</evidence>
<dbReference type="SMART" id="SM01409">
    <property type="entry name" value="RNA_pol_Rpb6"/>
    <property type="match status" value="1"/>
</dbReference>
<dbReference type="EMBL" id="NOWT01000007">
    <property type="protein sequence ID" value="OYD84519.1"/>
    <property type="molecule type" value="Genomic_DNA"/>
</dbReference>